<evidence type="ECO:0000256" key="1">
    <source>
        <dbReference type="SAM" id="Phobius"/>
    </source>
</evidence>
<name>A0A2N3XZ08_SACSN</name>
<dbReference type="EMBL" id="PJNB01000001">
    <property type="protein sequence ID" value="PKW15914.1"/>
    <property type="molecule type" value="Genomic_DNA"/>
</dbReference>
<proteinExistence type="predicted"/>
<evidence type="ECO:0000313" key="2">
    <source>
        <dbReference type="EMBL" id="PKW15914.1"/>
    </source>
</evidence>
<dbReference type="STRING" id="994479.GCA_000194155_03521"/>
<dbReference type="AlphaFoldDB" id="A0A2N3XZ08"/>
<dbReference type="RefSeq" id="WP_010696642.1">
    <property type="nucleotide sequence ID" value="NZ_CP061007.1"/>
</dbReference>
<keyword evidence="1" id="KW-0812">Transmembrane</keyword>
<protein>
    <submittedName>
        <fullName evidence="2">Uncharacterized protein</fullName>
    </submittedName>
</protein>
<gene>
    <name evidence="2" type="ORF">A8926_3696</name>
</gene>
<sequence>MDPALIGSIFAGVTGVLTVLTGYALNKRKVETEQVSRDIGDLTSEVEDMRTRLDVALRHIYELRGVMTAAQIAVPELPDELQTRRTRRNTA</sequence>
<keyword evidence="1" id="KW-0472">Membrane</keyword>
<accession>A0A2N3XZ08</accession>
<keyword evidence="1" id="KW-1133">Transmembrane helix</keyword>
<reference evidence="2" key="1">
    <citation type="submission" date="2017-12" db="EMBL/GenBank/DDBJ databases">
        <title>Sequencing the genomes of 1000 Actinobacteria strains.</title>
        <authorList>
            <person name="Klenk H.-P."/>
        </authorList>
    </citation>
    <scope>NUCLEOTIDE SEQUENCE [LARGE SCALE GENOMIC DNA]</scope>
    <source>
        <strain evidence="2">DSM 44228</strain>
    </source>
</reference>
<dbReference type="Proteomes" id="UP000233786">
    <property type="component" value="Unassembled WGS sequence"/>
</dbReference>
<keyword evidence="3" id="KW-1185">Reference proteome</keyword>
<organism evidence="2 3">
    <name type="scientific">Saccharopolyspora spinosa</name>
    <dbReference type="NCBI Taxonomy" id="60894"/>
    <lineage>
        <taxon>Bacteria</taxon>
        <taxon>Bacillati</taxon>
        <taxon>Actinomycetota</taxon>
        <taxon>Actinomycetes</taxon>
        <taxon>Pseudonocardiales</taxon>
        <taxon>Pseudonocardiaceae</taxon>
        <taxon>Saccharopolyspora</taxon>
    </lineage>
</organism>
<evidence type="ECO:0000313" key="3">
    <source>
        <dbReference type="Proteomes" id="UP000233786"/>
    </source>
</evidence>
<feature type="transmembrane region" description="Helical" evidence="1">
    <location>
        <begin position="6"/>
        <end position="25"/>
    </location>
</feature>
<comment type="caution">
    <text evidence="2">The sequence shown here is derived from an EMBL/GenBank/DDBJ whole genome shotgun (WGS) entry which is preliminary data.</text>
</comment>